<feature type="transmembrane region" description="Helical" evidence="6">
    <location>
        <begin position="12"/>
        <end position="35"/>
    </location>
</feature>
<evidence type="ECO:0000256" key="3">
    <source>
        <dbReference type="ARBA" id="ARBA00020268"/>
    </source>
</evidence>
<dbReference type="GO" id="GO:0005886">
    <property type="term" value="C:plasma membrane"/>
    <property type="evidence" value="ECO:0007669"/>
    <property type="project" value="TreeGrafter"/>
</dbReference>
<dbReference type="GO" id="GO:0042910">
    <property type="term" value="F:xenobiotic transmembrane transporter activity"/>
    <property type="evidence" value="ECO:0007669"/>
    <property type="project" value="InterPro"/>
</dbReference>
<evidence type="ECO:0000313" key="7">
    <source>
        <dbReference type="EMBL" id="EGQ27872.1"/>
    </source>
</evidence>
<reference evidence="7 8" key="1">
    <citation type="submission" date="2011-04" db="EMBL/GenBank/DDBJ databases">
        <authorList>
            <person name="Muzny D."/>
            <person name="Qin X."/>
            <person name="Deng J."/>
            <person name="Jiang H."/>
            <person name="Liu Y."/>
            <person name="Qu J."/>
            <person name="Song X.-Z."/>
            <person name="Zhang L."/>
            <person name="Thornton R."/>
            <person name="Coyle M."/>
            <person name="Francisco L."/>
            <person name="Jackson L."/>
            <person name="Javaid M."/>
            <person name="Korchina V."/>
            <person name="Kovar C."/>
            <person name="Mata R."/>
            <person name="Mathew T."/>
            <person name="Ngo R."/>
            <person name="Nguyen L."/>
            <person name="Nguyen N."/>
            <person name="Okwuonu G."/>
            <person name="Ongeri F."/>
            <person name="Pham C."/>
            <person name="Simmons D."/>
            <person name="Wilczek-Boney K."/>
            <person name="Hale W."/>
            <person name="Jakkamsetti A."/>
            <person name="Pham P."/>
            <person name="Ruth R."/>
            <person name="San Lucas F."/>
            <person name="Warren J."/>
            <person name="Zhang J."/>
            <person name="Zhao Z."/>
            <person name="Zhou C."/>
            <person name="Zhu D."/>
            <person name="Lee S."/>
            <person name="Bess C."/>
            <person name="Blankenburg K."/>
            <person name="Forbes L."/>
            <person name="Fu Q."/>
            <person name="Gubbala S."/>
            <person name="Hirani K."/>
            <person name="Jayaseelan J.C."/>
            <person name="Lara F."/>
            <person name="Munidasa M."/>
            <person name="Palculict T."/>
            <person name="Patil S."/>
            <person name="Pu L.-L."/>
            <person name="Saada N."/>
            <person name="Tang L."/>
            <person name="Weissenberger G."/>
            <person name="Zhu Y."/>
            <person name="Hemphill L."/>
            <person name="Shang Y."/>
            <person name="Youmans B."/>
            <person name="Ayvaz T."/>
            <person name="Ross M."/>
            <person name="Santibanez J."/>
            <person name="Aqrawi P."/>
            <person name="Gross S."/>
            <person name="Joshi V."/>
            <person name="Fowler G."/>
            <person name="Nazareth L."/>
            <person name="Reid J."/>
            <person name="Worley K."/>
            <person name="Petrosino J."/>
            <person name="Highlander S."/>
            <person name="Gibbs R."/>
        </authorList>
    </citation>
    <scope>NUCLEOTIDE SEQUENCE [LARGE SCALE GENOMIC DNA]</scope>
    <source>
        <strain evidence="7 8">2681</strain>
    </source>
</reference>
<sequence length="491" mass="54607">MSIAENTLKQKSSLFIKIMLPILITQVALYLMSFFDILMTGRYDTYHLAGVTIGSSFWIPVYTGLSGILMGLTPIIAQQIGSKNKSAIRPTVQQALYVSLTLSAIIFVLIKWGILPAITKMPLDDQVVEVATNYLTGMSVGLVPLMAYTVLRSFFDALGATRVSMFIILLSAPINIVLNYLLIFGNFGFPELGGAGAGYASGITYWLVFFIATLIAWSSKHFKEFALFQEWQPVSFTKWKEILLVGVPIGLSIFVETSIFSVVTLLMSGYTAQVISAHQIALNFTSLLYMVPLSVSMGTTILVGQSIGGHRPKDAREFTYLGIGFAVLFSFLSIFILLTFREAIASMYTPDPAIIALAIHFFCLCSVLPTVRCSASTYSRRSARLQRRNDDVFGWCHFILGDWSAGRVRFGWLYEFRSVWLLGRTYHRIDSRCGHSFFSLTLYPKKTKPAVIFCWPFYSSIPKSRNVSSASTVIGSSEKVSCHLPRFQISG</sequence>
<dbReference type="PANTHER" id="PTHR43298:SF2">
    <property type="entry name" value="FMN_FAD EXPORTER YEEO-RELATED"/>
    <property type="match status" value="1"/>
</dbReference>
<feature type="transmembrane region" description="Helical" evidence="6">
    <location>
        <begin position="203"/>
        <end position="222"/>
    </location>
</feature>
<dbReference type="AlphaFoldDB" id="F9DMV0"/>
<feature type="transmembrane region" description="Helical" evidence="6">
    <location>
        <begin position="55"/>
        <end position="75"/>
    </location>
</feature>
<keyword evidence="6" id="KW-1133">Transmembrane helix</keyword>
<comment type="similarity">
    <text evidence="2">Belongs to the multi antimicrobial extrusion (MATE) (TC 2.A.66.1) family.</text>
</comment>
<evidence type="ECO:0000313" key="8">
    <source>
        <dbReference type="Proteomes" id="UP000005316"/>
    </source>
</evidence>
<dbReference type="EMBL" id="AFPZ01000007">
    <property type="protein sequence ID" value="EGQ27872.1"/>
    <property type="molecule type" value="Genomic_DNA"/>
</dbReference>
<feature type="transmembrane region" description="Helical" evidence="6">
    <location>
        <begin position="287"/>
        <end position="308"/>
    </location>
</feature>
<evidence type="ECO:0000256" key="2">
    <source>
        <dbReference type="ARBA" id="ARBA00010199"/>
    </source>
</evidence>
<feature type="transmembrane region" description="Helical" evidence="6">
    <location>
        <begin position="352"/>
        <end position="371"/>
    </location>
</feature>
<protein>
    <recommendedName>
        <fullName evidence="3">Probable multidrug resistance protein NorM</fullName>
    </recommendedName>
    <alternativeName>
        <fullName evidence="5">Multidrug-efflux transporter</fullName>
    </alternativeName>
</protein>
<dbReference type="InterPro" id="IPR002528">
    <property type="entry name" value="MATE_fam"/>
</dbReference>
<evidence type="ECO:0000256" key="4">
    <source>
        <dbReference type="ARBA" id="ARBA00022448"/>
    </source>
</evidence>
<dbReference type="STRING" id="759851.SAMN04244570_0839"/>
<organism evidence="7 8">
    <name type="scientific">Sporosarcina newyorkensis 2681</name>
    <dbReference type="NCBI Taxonomy" id="1027292"/>
    <lineage>
        <taxon>Bacteria</taxon>
        <taxon>Bacillati</taxon>
        <taxon>Bacillota</taxon>
        <taxon>Bacilli</taxon>
        <taxon>Bacillales</taxon>
        <taxon>Caryophanaceae</taxon>
        <taxon>Sporosarcina</taxon>
    </lineage>
</organism>
<evidence type="ECO:0000256" key="5">
    <source>
        <dbReference type="ARBA" id="ARBA00031636"/>
    </source>
</evidence>
<dbReference type="CDD" id="cd13131">
    <property type="entry name" value="MATE_NorM_like"/>
    <property type="match status" value="1"/>
</dbReference>
<keyword evidence="6" id="KW-0812">Transmembrane</keyword>
<evidence type="ECO:0000256" key="6">
    <source>
        <dbReference type="SAM" id="Phobius"/>
    </source>
</evidence>
<name>F9DMV0_9BACL</name>
<accession>F9DMV0</accession>
<gene>
    <name evidence="7" type="primary">norM</name>
    <name evidence="7" type="ORF">HMPREF9372_0130</name>
</gene>
<dbReference type="Pfam" id="PF01554">
    <property type="entry name" value="MatE"/>
    <property type="match status" value="2"/>
</dbReference>
<feature type="transmembrane region" description="Helical" evidence="6">
    <location>
        <begin position="134"/>
        <end position="151"/>
    </location>
</feature>
<dbReference type="Proteomes" id="UP000005316">
    <property type="component" value="Unassembled WGS sequence"/>
</dbReference>
<evidence type="ECO:0000256" key="1">
    <source>
        <dbReference type="ARBA" id="ARBA00003408"/>
    </source>
</evidence>
<keyword evidence="6" id="KW-0472">Membrane</keyword>
<comment type="caution">
    <text evidence="7">The sequence shown here is derived from an EMBL/GenBank/DDBJ whole genome shotgun (WGS) entry which is preliminary data.</text>
</comment>
<dbReference type="InterPro" id="IPR050222">
    <property type="entry name" value="MATE_MdtK"/>
</dbReference>
<feature type="transmembrane region" description="Helical" evidence="6">
    <location>
        <begin position="242"/>
        <end position="267"/>
    </location>
</feature>
<keyword evidence="4" id="KW-0813">Transport</keyword>
<proteinExistence type="inferred from homology"/>
<feature type="transmembrane region" description="Helical" evidence="6">
    <location>
        <begin position="320"/>
        <end position="340"/>
    </location>
</feature>
<feature type="transmembrane region" description="Helical" evidence="6">
    <location>
        <begin position="95"/>
        <end position="114"/>
    </location>
</feature>
<dbReference type="HOGENOM" id="CLU_012893_6_0_9"/>
<dbReference type="GO" id="GO:0015297">
    <property type="term" value="F:antiporter activity"/>
    <property type="evidence" value="ECO:0007669"/>
    <property type="project" value="InterPro"/>
</dbReference>
<dbReference type="eggNOG" id="COG0534">
    <property type="taxonomic scope" value="Bacteria"/>
</dbReference>
<dbReference type="PANTHER" id="PTHR43298">
    <property type="entry name" value="MULTIDRUG RESISTANCE PROTEIN NORM-RELATED"/>
    <property type="match status" value="1"/>
</dbReference>
<feature type="transmembrane region" description="Helical" evidence="6">
    <location>
        <begin position="163"/>
        <end position="183"/>
    </location>
</feature>
<comment type="function">
    <text evidence="1">Multidrug efflux pump.</text>
</comment>
<dbReference type="NCBIfam" id="TIGR00797">
    <property type="entry name" value="matE"/>
    <property type="match status" value="1"/>
</dbReference>